<dbReference type="AlphaFoldDB" id="A0A9Q0RE52"/>
<dbReference type="SMART" id="SM00174">
    <property type="entry name" value="RHO"/>
    <property type="match status" value="1"/>
</dbReference>
<keyword evidence="4" id="KW-1185">Reference proteome</keyword>
<protein>
    <submittedName>
        <fullName evidence="3">Ras-related protein rab-32</fullName>
    </submittedName>
</protein>
<dbReference type="GO" id="GO:0003924">
    <property type="term" value="F:GTPase activity"/>
    <property type="evidence" value="ECO:0007669"/>
    <property type="project" value="InterPro"/>
</dbReference>
<dbReference type="SMART" id="SM00176">
    <property type="entry name" value="RAN"/>
    <property type="match status" value="1"/>
</dbReference>
<dbReference type="PROSITE" id="PS51417">
    <property type="entry name" value="ARF"/>
    <property type="match status" value="1"/>
</dbReference>
<dbReference type="GO" id="GO:0005525">
    <property type="term" value="F:GTP binding"/>
    <property type="evidence" value="ECO:0007669"/>
    <property type="project" value="UniProtKB-KW"/>
</dbReference>
<accession>A0A9Q0RE52</accession>
<sequence>MSDLGLIQKVELLYKVLVVGDPAVGKTSFVKRITGQKFNVSESSTIGVDFVMQTIESDNNTIKIQYWDIAGNPNFRSITPQFYRNASAAFVVFDVNNRSSFRHVKEWKKELDDKAQTDGEQIPVILLANKCDLENNVLVDLNQYATKNGFSAFHFVSAKNKTNVDDAVQSLTKAILQKPNNQIHKIPLTLSSDDQLKKNSMGCC</sequence>
<evidence type="ECO:0000256" key="1">
    <source>
        <dbReference type="ARBA" id="ARBA00022741"/>
    </source>
</evidence>
<dbReference type="NCBIfam" id="TIGR00231">
    <property type="entry name" value="small_GTP"/>
    <property type="match status" value="1"/>
</dbReference>
<dbReference type="OMA" id="MQTIESD"/>
<dbReference type="InterPro" id="IPR050227">
    <property type="entry name" value="Rab"/>
</dbReference>
<dbReference type="PROSITE" id="PS51419">
    <property type="entry name" value="RAB"/>
    <property type="match status" value="1"/>
</dbReference>
<dbReference type="InterPro" id="IPR001806">
    <property type="entry name" value="Small_GTPase"/>
</dbReference>
<dbReference type="SMART" id="SM00173">
    <property type="entry name" value="RAS"/>
    <property type="match status" value="1"/>
</dbReference>
<dbReference type="PANTHER" id="PTHR47977">
    <property type="entry name" value="RAS-RELATED PROTEIN RAB"/>
    <property type="match status" value="1"/>
</dbReference>
<dbReference type="PRINTS" id="PR00449">
    <property type="entry name" value="RASTRNSFRMNG"/>
</dbReference>
<dbReference type="Proteomes" id="UP001149090">
    <property type="component" value="Unassembled WGS sequence"/>
</dbReference>
<evidence type="ECO:0000256" key="2">
    <source>
        <dbReference type="ARBA" id="ARBA00023134"/>
    </source>
</evidence>
<keyword evidence="1" id="KW-0547">Nucleotide-binding</keyword>
<dbReference type="Gene3D" id="3.40.50.300">
    <property type="entry name" value="P-loop containing nucleotide triphosphate hydrolases"/>
    <property type="match status" value="1"/>
</dbReference>
<dbReference type="InterPro" id="IPR005225">
    <property type="entry name" value="Small_GTP-bd"/>
</dbReference>
<dbReference type="CDD" id="cd00154">
    <property type="entry name" value="Rab"/>
    <property type="match status" value="1"/>
</dbReference>
<keyword evidence="2" id="KW-0342">GTP-binding</keyword>
<dbReference type="OrthoDB" id="245989at2759"/>
<dbReference type="Pfam" id="PF00071">
    <property type="entry name" value="Ras"/>
    <property type="match status" value="1"/>
</dbReference>
<dbReference type="SUPFAM" id="SSF52540">
    <property type="entry name" value="P-loop containing nucleoside triphosphate hydrolases"/>
    <property type="match status" value="1"/>
</dbReference>
<evidence type="ECO:0000313" key="4">
    <source>
        <dbReference type="Proteomes" id="UP001149090"/>
    </source>
</evidence>
<reference evidence="3" key="1">
    <citation type="submission" date="2022-10" db="EMBL/GenBank/DDBJ databases">
        <title>Novel sulphate-reducing endosymbionts in the free-living metamonad Anaeramoeba.</title>
        <authorList>
            <person name="Jerlstrom-Hultqvist J."/>
            <person name="Cepicka I."/>
            <person name="Gallot-Lavallee L."/>
            <person name="Salas-Leiva D."/>
            <person name="Curtis B.A."/>
            <person name="Zahonova K."/>
            <person name="Pipaliya S."/>
            <person name="Dacks J."/>
            <person name="Roger A.J."/>
        </authorList>
    </citation>
    <scope>NUCLEOTIDE SEQUENCE</scope>
    <source>
        <strain evidence="3">BMAN</strain>
    </source>
</reference>
<dbReference type="PROSITE" id="PS51421">
    <property type="entry name" value="RAS"/>
    <property type="match status" value="1"/>
</dbReference>
<dbReference type="SMART" id="SM00175">
    <property type="entry name" value="RAB"/>
    <property type="match status" value="1"/>
</dbReference>
<dbReference type="InterPro" id="IPR027417">
    <property type="entry name" value="P-loop_NTPase"/>
</dbReference>
<comment type="caution">
    <text evidence="3">The sequence shown here is derived from an EMBL/GenBank/DDBJ whole genome shotgun (WGS) entry which is preliminary data.</text>
</comment>
<gene>
    <name evidence="3" type="ORF">M0811_00145</name>
</gene>
<organism evidence="3 4">
    <name type="scientific">Anaeramoeba ignava</name>
    <name type="common">Anaerobic marine amoeba</name>
    <dbReference type="NCBI Taxonomy" id="1746090"/>
    <lineage>
        <taxon>Eukaryota</taxon>
        <taxon>Metamonada</taxon>
        <taxon>Anaeramoebidae</taxon>
        <taxon>Anaeramoeba</taxon>
    </lineage>
</organism>
<dbReference type="EMBL" id="JAPDFW010000059">
    <property type="protein sequence ID" value="KAJ5076827.1"/>
    <property type="molecule type" value="Genomic_DNA"/>
</dbReference>
<proteinExistence type="predicted"/>
<name>A0A9Q0RE52_ANAIG</name>
<dbReference type="FunFam" id="3.40.50.300:FF:001447">
    <property type="entry name" value="Ras-related protein Rab-1B"/>
    <property type="match status" value="1"/>
</dbReference>
<evidence type="ECO:0000313" key="3">
    <source>
        <dbReference type="EMBL" id="KAJ5076827.1"/>
    </source>
</evidence>